<dbReference type="GeneID" id="89952762"/>
<protein>
    <submittedName>
        <fullName evidence="2">Uncharacterized protein</fullName>
    </submittedName>
</protein>
<feature type="compositionally biased region" description="Polar residues" evidence="1">
    <location>
        <begin position="154"/>
        <end position="166"/>
    </location>
</feature>
<evidence type="ECO:0000313" key="2">
    <source>
        <dbReference type="EMBL" id="KAK4518852.1"/>
    </source>
</evidence>
<accession>A0AAN7DK02</accession>
<feature type="region of interest" description="Disordered" evidence="1">
    <location>
        <begin position="154"/>
        <end position="196"/>
    </location>
</feature>
<name>A0AAN7DK02_9FUNG</name>
<evidence type="ECO:0000313" key="3">
    <source>
        <dbReference type="Proteomes" id="UP001304243"/>
    </source>
</evidence>
<sequence>MSIYLSVENRGLAGYGQIVSSACDTIVTAYSNFYVENYETYIGNYFIYRLKQEYTELTMPLVNKIVYGYALEDEVLENDTRSNMPEDFITENVLDSAPNLQAFLNDIIQPVRNSAHRLPLSREEVTKNPFIAPSVMSYILQFYEQVNIQLQKNAQPATTEQPSAQTGELVRPQPAQIRHPRRPRLFSLFPTSPSFK</sequence>
<organism evidence="2 3">
    <name type="scientific">Mucor velutinosus</name>
    <dbReference type="NCBI Taxonomy" id="708070"/>
    <lineage>
        <taxon>Eukaryota</taxon>
        <taxon>Fungi</taxon>
        <taxon>Fungi incertae sedis</taxon>
        <taxon>Mucoromycota</taxon>
        <taxon>Mucoromycotina</taxon>
        <taxon>Mucoromycetes</taxon>
        <taxon>Mucorales</taxon>
        <taxon>Mucorineae</taxon>
        <taxon>Mucoraceae</taxon>
        <taxon>Mucor</taxon>
    </lineage>
</organism>
<dbReference type="AlphaFoldDB" id="A0AAN7DK02"/>
<gene>
    <name evidence="2" type="ORF">ATC70_009076</name>
</gene>
<comment type="caution">
    <text evidence="2">The sequence shown here is derived from an EMBL/GenBank/DDBJ whole genome shotgun (WGS) entry which is preliminary data.</text>
</comment>
<keyword evidence="3" id="KW-1185">Reference proteome</keyword>
<proteinExistence type="predicted"/>
<dbReference type="Proteomes" id="UP001304243">
    <property type="component" value="Unassembled WGS sequence"/>
</dbReference>
<dbReference type="RefSeq" id="XP_064685518.1">
    <property type="nucleotide sequence ID" value="XM_064828316.1"/>
</dbReference>
<dbReference type="EMBL" id="JASEJX010000012">
    <property type="protein sequence ID" value="KAK4518852.1"/>
    <property type="molecule type" value="Genomic_DNA"/>
</dbReference>
<reference evidence="2 3" key="1">
    <citation type="submission" date="2022-11" db="EMBL/GenBank/DDBJ databases">
        <title>Mucor velutinosus strain NIH1002 WGS.</title>
        <authorList>
            <person name="Subramanian P."/>
            <person name="Mullikin J.C."/>
            <person name="Segre J.A."/>
            <person name="Zelazny A.M."/>
        </authorList>
    </citation>
    <scope>NUCLEOTIDE SEQUENCE [LARGE SCALE GENOMIC DNA]</scope>
    <source>
        <strain evidence="2 3">NIH1002</strain>
    </source>
</reference>
<evidence type="ECO:0000256" key="1">
    <source>
        <dbReference type="SAM" id="MobiDB-lite"/>
    </source>
</evidence>